<name>A0ABM7IMM8_9MYCO</name>
<gene>
    <name evidence="2" type="ORF">MAUB_57760</name>
</gene>
<protein>
    <submittedName>
        <fullName evidence="2">Uncharacterized protein</fullName>
    </submittedName>
</protein>
<reference evidence="2 3" key="1">
    <citation type="journal article" date="2019" name="Emerg. Microbes Infect.">
        <title>Comprehensive subspecies identification of 175 nontuberculous mycobacteria species based on 7547 genomic profiles.</title>
        <authorList>
            <person name="Matsumoto Y."/>
            <person name="Kinjo T."/>
            <person name="Motooka D."/>
            <person name="Nabeya D."/>
            <person name="Jung N."/>
            <person name="Uechi K."/>
            <person name="Horii T."/>
            <person name="Iida T."/>
            <person name="Fujita J."/>
            <person name="Nakamura S."/>
        </authorList>
    </citation>
    <scope>NUCLEOTIDE SEQUENCE [LARGE SCALE GENOMIC DNA]</scope>
    <source>
        <strain evidence="2 3">JCM 15296</strain>
    </source>
</reference>
<evidence type="ECO:0000313" key="3">
    <source>
        <dbReference type="Proteomes" id="UP000465609"/>
    </source>
</evidence>
<dbReference type="Proteomes" id="UP000465609">
    <property type="component" value="Chromosome"/>
</dbReference>
<feature type="compositionally biased region" description="Low complexity" evidence="1">
    <location>
        <begin position="19"/>
        <end position="31"/>
    </location>
</feature>
<feature type="compositionally biased region" description="Polar residues" evidence="1">
    <location>
        <begin position="7"/>
        <end position="17"/>
    </location>
</feature>
<feature type="compositionally biased region" description="Low complexity" evidence="1">
    <location>
        <begin position="154"/>
        <end position="169"/>
    </location>
</feature>
<evidence type="ECO:0000256" key="1">
    <source>
        <dbReference type="SAM" id="MobiDB-lite"/>
    </source>
</evidence>
<accession>A0ABM7IMM8</accession>
<keyword evidence="3" id="KW-1185">Reference proteome</keyword>
<evidence type="ECO:0000313" key="2">
    <source>
        <dbReference type="EMBL" id="BBX87903.1"/>
    </source>
</evidence>
<organism evidence="2 3">
    <name type="scientific">Mycolicibacterium aubagnense</name>
    <dbReference type="NCBI Taxonomy" id="319707"/>
    <lineage>
        <taxon>Bacteria</taxon>
        <taxon>Bacillati</taxon>
        <taxon>Actinomycetota</taxon>
        <taxon>Actinomycetes</taxon>
        <taxon>Mycobacteriales</taxon>
        <taxon>Mycobacteriaceae</taxon>
        <taxon>Mycolicibacterium</taxon>
    </lineage>
</organism>
<feature type="region of interest" description="Disordered" evidence="1">
    <location>
        <begin position="147"/>
        <end position="169"/>
    </location>
</feature>
<dbReference type="EMBL" id="AP022577">
    <property type="protein sequence ID" value="BBX87903.1"/>
    <property type="molecule type" value="Genomic_DNA"/>
</dbReference>
<sequence length="169" mass="16190">MADPESTPASPSGNEVRQTPATVTVTATVAPGQCMPIAGGPSSVSVTDTAGAPTDTQGAPLPTTVTTVARTEGEPGTGASTSRFDPYTCAPVPAVAATEPGHTAESAPSLAPTTVAAVPSYTAPLAPYPGSNGAGIASGGDAVAAATQQPLSSPTTITTVPAPAALAPR</sequence>
<feature type="region of interest" description="Disordered" evidence="1">
    <location>
        <begin position="1"/>
        <end position="86"/>
    </location>
</feature>
<proteinExistence type="predicted"/>